<sequence length="679" mass="77219">MDIVSFTQPIQQSFAQDGLETDLVSAFIAVMANEIHADFQDLVDYGCPHIGSARVVERFTKQDGLVVLRRSDSSDKIMQVIFATWQSLGSERGLNFLEFVLKMLWANNWTIKRLWHKTDQIENYPRFLSEIKQNHHFLTSRINLEIGENVDLSEIVELSPAVRKLVPANIVLKVIAKALNKDLGESQIGVACVAKTYNFVRIGVEYDRYSGFAPPYLLNLQKIDEKIICSWQSDDVVTGFHIYRCEESLLNLSLNSIAEKSFTVSEYQQYFIDLYQNFTPDLLAKNSGFIFSLNQVMNDEGMLFISATVALNKSIHATLYNYSTGANTSIALVDIVSIIINRWQSAKAYDLVNFKGLNALSNILSNNAWSISNTGNAYYSELNPDYYESSYVIDGKAYSFQSFDNAAATYYSQIIQANATDEDDYGYFDSISHSCNILDKNCEVTIHYLSKSDNTTIKTITIDVVRIDNPNHFAYLYQYEDVIYSYRDFNEAAQNYYENELLANSAESDDYGEFQSASHSCGITDASCEVLVTYLSKIDGTEKTLTINLNCIDNPDYVSDPDAYRQITVSNEEVTTFVEDYLLNNLSDEASQSFIQQAAAYDEIYENNDLALIWSQALLNVLTDRTYQLSPYPILKLTTDQLNYADDFVLQHDQRYFYRISAYTSTKEKLAVSEESIVF</sequence>
<dbReference type="RefSeq" id="WP_228150374.1">
    <property type="nucleotide sequence ID" value="NZ_BAABHT010000003.1"/>
</dbReference>
<evidence type="ECO:0000313" key="1">
    <source>
        <dbReference type="EMBL" id="SNX44235.1"/>
    </source>
</evidence>
<protein>
    <submittedName>
        <fullName evidence="1">Uncharacterized protein</fullName>
    </submittedName>
</protein>
<name>A0A240E8K0_9GAMM</name>
<evidence type="ECO:0000313" key="2">
    <source>
        <dbReference type="Proteomes" id="UP000219042"/>
    </source>
</evidence>
<organism evidence="1 2">
    <name type="scientific">Acinetobacter puyangensis</name>
    <dbReference type="NCBI Taxonomy" id="1096779"/>
    <lineage>
        <taxon>Bacteria</taxon>
        <taxon>Pseudomonadati</taxon>
        <taxon>Pseudomonadota</taxon>
        <taxon>Gammaproteobacteria</taxon>
        <taxon>Moraxellales</taxon>
        <taxon>Moraxellaceae</taxon>
        <taxon>Acinetobacter</taxon>
    </lineage>
</organism>
<gene>
    <name evidence="1" type="ORF">SAMN05421731_102396</name>
</gene>
<accession>A0A240E8K0</accession>
<dbReference type="Proteomes" id="UP000219042">
    <property type="component" value="Unassembled WGS sequence"/>
</dbReference>
<proteinExistence type="predicted"/>
<dbReference type="AlphaFoldDB" id="A0A240E8K0"/>
<reference evidence="2" key="1">
    <citation type="submission" date="2016-09" db="EMBL/GenBank/DDBJ databases">
        <authorList>
            <person name="Varghese N."/>
            <person name="Submissions S."/>
        </authorList>
    </citation>
    <scope>NUCLEOTIDE SEQUENCE [LARGE SCALE GENOMIC DNA]</scope>
    <source>
        <strain evidence="2">ANC 4466</strain>
    </source>
</reference>
<dbReference type="EMBL" id="OANT01000002">
    <property type="protein sequence ID" value="SNX44235.1"/>
    <property type="molecule type" value="Genomic_DNA"/>
</dbReference>
<keyword evidence="2" id="KW-1185">Reference proteome</keyword>